<gene>
    <name evidence="2" type="ORF">OFUS_LOCUS13841</name>
</gene>
<feature type="compositionally biased region" description="Low complexity" evidence="1">
    <location>
        <begin position="250"/>
        <end position="266"/>
    </location>
</feature>
<sequence>MFAYIHAACSGAEIAGECGLNELLKLTKYIQGSNNRNSCSNHDENDCRDGDSDAIYFYQQFLRNYIYSFSDKVPDFPTKCKDMTTKYISLDYECIPDSRILKLCESNKTITANEIHILNMDYPSYTGNWKDTNSSKIRSPCHCEVDSTSTSKHAIITVVRSFVLGGFNNIAIKGQHEQCTINIESMEYNVGQEIHNGSLPMGLVYNYANKDGLHYVWFMIKSDNGGNITLNCGESEDTLDETVPEACNVTNNKSMTQSTTTTSIKTDYSEKPGQKPESLQNQ</sequence>
<name>A0A8S4P1R6_OWEFU</name>
<protein>
    <submittedName>
        <fullName evidence="2">Uncharacterized protein</fullName>
    </submittedName>
</protein>
<proteinExistence type="predicted"/>
<evidence type="ECO:0000313" key="3">
    <source>
        <dbReference type="Proteomes" id="UP000749559"/>
    </source>
</evidence>
<comment type="caution">
    <text evidence="2">The sequence shown here is derived from an EMBL/GenBank/DDBJ whole genome shotgun (WGS) entry which is preliminary data.</text>
</comment>
<accession>A0A8S4P1R6</accession>
<keyword evidence="3" id="KW-1185">Reference proteome</keyword>
<reference evidence="2" key="1">
    <citation type="submission" date="2022-03" db="EMBL/GenBank/DDBJ databases">
        <authorList>
            <person name="Martin C."/>
        </authorList>
    </citation>
    <scope>NUCLEOTIDE SEQUENCE</scope>
</reference>
<evidence type="ECO:0000256" key="1">
    <source>
        <dbReference type="SAM" id="MobiDB-lite"/>
    </source>
</evidence>
<dbReference type="EMBL" id="CAIIXF020000007">
    <property type="protein sequence ID" value="CAH1788280.1"/>
    <property type="molecule type" value="Genomic_DNA"/>
</dbReference>
<organism evidence="2 3">
    <name type="scientific">Owenia fusiformis</name>
    <name type="common">Polychaete worm</name>
    <dbReference type="NCBI Taxonomy" id="6347"/>
    <lineage>
        <taxon>Eukaryota</taxon>
        <taxon>Metazoa</taxon>
        <taxon>Spiralia</taxon>
        <taxon>Lophotrochozoa</taxon>
        <taxon>Annelida</taxon>
        <taxon>Polychaeta</taxon>
        <taxon>Sedentaria</taxon>
        <taxon>Canalipalpata</taxon>
        <taxon>Sabellida</taxon>
        <taxon>Oweniida</taxon>
        <taxon>Oweniidae</taxon>
        <taxon>Owenia</taxon>
    </lineage>
</organism>
<feature type="region of interest" description="Disordered" evidence="1">
    <location>
        <begin position="250"/>
        <end position="282"/>
    </location>
</feature>
<dbReference type="AlphaFoldDB" id="A0A8S4P1R6"/>
<evidence type="ECO:0000313" key="2">
    <source>
        <dbReference type="EMBL" id="CAH1788280.1"/>
    </source>
</evidence>
<dbReference type="Proteomes" id="UP000749559">
    <property type="component" value="Unassembled WGS sequence"/>
</dbReference>